<dbReference type="AlphaFoldDB" id="A0AAP0MNY7"/>
<evidence type="ECO:0000256" key="1">
    <source>
        <dbReference type="SAM" id="Phobius"/>
    </source>
</evidence>
<keyword evidence="1" id="KW-1133">Transmembrane helix</keyword>
<gene>
    <name evidence="2" type="ORF">WN944_007974</name>
</gene>
<comment type="caution">
    <text evidence="2">The sequence shown here is derived from an EMBL/GenBank/DDBJ whole genome shotgun (WGS) entry which is preliminary data.</text>
</comment>
<feature type="transmembrane region" description="Helical" evidence="1">
    <location>
        <begin position="9"/>
        <end position="27"/>
    </location>
</feature>
<dbReference type="EMBL" id="JBCGBO010000003">
    <property type="protein sequence ID" value="KAK9215967.1"/>
    <property type="molecule type" value="Genomic_DNA"/>
</dbReference>
<name>A0AAP0MNY7_9ROSI</name>
<feature type="transmembrane region" description="Helical" evidence="1">
    <location>
        <begin position="33"/>
        <end position="56"/>
    </location>
</feature>
<protein>
    <submittedName>
        <fullName evidence="2">Uncharacterized protein</fullName>
    </submittedName>
</protein>
<reference evidence="2 3" key="1">
    <citation type="submission" date="2024-05" db="EMBL/GenBank/DDBJ databases">
        <title>Haplotype-resolved chromosome-level genome assembly of Huyou (Citrus changshanensis).</title>
        <authorList>
            <person name="Miao C."/>
            <person name="Chen W."/>
            <person name="Wu Y."/>
            <person name="Wang L."/>
            <person name="Zhao S."/>
            <person name="Grierson D."/>
            <person name="Xu C."/>
            <person name="Chen K."/>
        </authorList>
    </citation>
    <scope>NUCLEOTIDE SEQUENCE [LARGE SCALE GENOMIC DNA]</scope>
    <source>
        <strain evidence="2">01-14</strain>
        <tissue evidence="2">Leaf</tissue>
    </source>
</reference>
<keyword evidence="1" id="KW-0472">Membrane</keyword>
<keyword evidence="3" id="KW-1185">Reference proteome</keyword>
<evidence type="ECO:0000313" key="3">
    <source>
        <dbReference type="Proteomes" id="UP001428341"/>
    </source>
</evidence>
<sequence length="99" mass="10851">MQSQLKSRVIAWSFLVAVLSRCVLVYVPDFGVFGAAAAFDISGWVSVFGMFGYSVFGGCPLTRNGFSMRAFSGIWDFCQTLCSCWGHALVCVCVCTYVF</sequence>
<dbReference type="PANTHER" id="PTHR11206">
    <property type="entry name" value="MULTIDRUG RESISTANCE PROTEIN"/>
    <property type="match status" value="1"/>
</dbReference>
<organism evidence="2 3">
    <name type="scientific">Citrus x changshan-huyou</name>
    <dbReference type="NCBI Taxonomy" id="2935761"/>
    <lineage>
        <taxon>Eukaryota</taxon>
        <taxon>Viridiplantae</taxon>
        <taxon>Streptophyta</taxon>
        <taxon>Embryophyta</taxon>
        <taxon>Tracheophyta</taxon>
        <taxon>Spermatophyta</taxon>
        <taxon>Magnoliopsida</taxon>
        <taxon>eudicotyledons</taxon>
        <taxon>Gunneridae</taxon>
        <taxon>Pentapetalae</taxon>
        <taxon>rosids</taxon>
        <taxon>malvids</taxon>
        <taxon>Sapindales</taxon>
        <taxon>Rutaceae</taxon>
        <taxon>Aurantioideae</taxon>
        <taxon>Citrus</taxon>
    </lineage>
</organism>
<dbReference type="Proteomes" id="UP001428341">
    <property type="component" value="Unassembled WGS sequence"/>
</dbReference>
<accession>A0AAP0MNY7</accession>
<evidence type="ECO:0000313" key="2">
    <source>
        <dbReference type="EMBL" id="KAK9215967.1"/>
    </source>
</evidence>
<proteinExistence type="predicted"/>
<keyword evidence="1" id="KW-0812">Transmembrane</keyword>